<dbReference type="PRINTS" id="PR00385">
    <property type="entry name" value="P450"/>
</dbReference>
<dbReference type="PANTHER" id="PTHR24305">
    <property type="entry name" value="CYTOCHROME P450"/>
    <property type="match status" value="1"/>
</dbReference>
<evidence type="ECO:0000313" key="10">
    <source>
        <dbReference type="EMBL" id="SCO89083.1"/>
    </source>
</evidence>
<dbReference type="VEuPathDB" id="FungiDB:HZS61_016049"/>
<dbReference type="AlphaFoldDB" id="A0A2H3TKB6"/>
<protein>
    <submittedName>
        <fullName evidence="10">Related to isotrichodermin C-15 hydroxylase</fullName>
    </submittedName>
</protein>
<dbReference type="VEuPathDB" id="FungiDB:FOXG_17343"/>
<evidence type="ECO:0000256" key="2">
    <source>
        <dbReference type="ARBA" id="ARBA00010617"/>
    </source>
</evidence>
<comment type="similarity">
    <text evidence="2 9">Belongs to the cytochrome P450 family.</text>
</comment>
<keyword evidence="6 8" id="KW-0408">Iron</keyword>
<gene>
    <name evidence="10" type="ORF">FRV6_13211</name>
</gene>
<accession>A0A2H3TKB6</accession>
<keyword evidence="5 9" id="KW-0560">Oxidoreductase</keyword>
<dbReference type="InterPro" id="IPR001128">
    <property type="entry name" value="Cyt_P450"/>
</dbReference>
<dbReference type="PANTHER" id="PTHR24305:SF230">
    <property type="entry name" value="P450, PUTATIVE (EUROFUNG)-RELATED"/>
    <property type="match status" value="1"/>
</dbReference>
<dbReference type="InterPro" id="IPR017972">
    <property type="entry name" value="Cyt_P450_CS"/>
</dbReference>
<evidence type="ECO:0000256" key="1">
    <source>
        <dbReference type="ARBA" id="ARBA00001971"/>
    </source>
</evidence>
<dbReference type="Gene3D" id="1.10.630.10">
    <property type="entry name" value="Cytochrome P450"/>
    <property type="match status" value="1"/>
</dbReference>
<keyword evidence="3 8" id="KW-0349">Heme</keyword>
<evidence type="ECO:0000256" key="4">
    <source>
        <dbReference type="ARBA" id="ARBA00022723"/>
    </source>
</evidence>
<feature type="binding site" description="axial binding residue" evidence="8">
    <location>
        <position position="442"/>
    </location>
    <ligand>
        <name>heme</name>
        <dbReference type="ChEBI" id="CHEBI:30413"/>
    </ligand>
    <ligandPart>
        <name>Fe</name>
        <dbReference type="ChEBI" id="CHEBI:18248"/>
    </ligandPart>
</feature>
<dbReference type="Pfam" id="PF00067">
    <property type="entry name" value="p450"/>
    <property type="match status" value="1"/>
</dbReference>
<evidence type="ECO:0000313" key="11">
    <source>
        <dbReference type="Proteomes" id="UP000219369"/>
    </source>
</evidence>
<dbReference type="VEuPathDB" id="FungiDB:FOMG_09944"/>
<evidence type="ECO:0000256" key="3">
    <source>
        <dbReference type="ARBA" id="ARBA00022617"/>
    </source>
</evidence>
<evidence type="ECO:0000256" key="5">
    <source>
        <dbReference type="ARBA" id="ARBA00023002"/>
    </source>
</evidence>
<dbReference type="CDD" id="cd11058">
    <property type="entry name" value="CYP60B-like"/>
    <property type="match status" value="1"/>
</dbReference>
<sequence length="499" mass="57387">MSRLVGFFINARSPSTCIFLLFASLVLYLIGKITYNVFFHPLRKFPGPILWSMTQIPFSLAWTSGAGHKKIYDLHQIYGDIVRVAPNELSFGYPEAWEDVMGHRKRGQAENGKDPDFWRGNDIYTLVGSDRERHSRLRKILSHGFSAQAMMEQQPIFQRYVNLMMKKLREASSSGQSVEMTQWLNWATFDMAGDLIFGESFGCLEKVEYHSWVKLLYKHIEGFAVSTALIRYPFADTIIKLMTPKHVARDIKAHSDFTKAQVGKRMAYENPRPDFMESMIRAYEKGHVNHAELLANAHNLIIGGSETTATTLAGTIYLLATHRPILTKLYIEIKERFQSEEEIDLLSVQKLEYMFAVLHEGLRVYPAVPAAIPRKTSEAGMIGKHYVPANTIVSIWPWPMFHNPKFFKDAEVFVPERWLGDPKYADDKRVAVQPFSVGPRNCIGKNLAYAEMRLILAKLIWNFDIDLDSRSEGWLEKNTAFLLWEKPELWVRLTPRSDI</sequence>
<evidence type="ECO:0000256" key="6">
    <source>
        <dbReference type="ARBA" id="ARBA00023004"/>
    </source>
</evidence>
<dbReference type="VEuPathDB" id="FungiDB:FOIG_11261"/>
<dbReference type="Proteomes" id="UP000219369">
    <property type="component" value="Unassembled WGS sequence"/>
</dbReference>
<reference evidence="11" key="1">
    <citation type="submission" date="2016-09" db="EMBL/GenBank/DDBJ databases">
        <authorList>
            <person name="Guldener U."/>
        </authorList>
    </citation>
    <scope>NUCLEOTIDE SEQUENCE [LARGE SCALE GENOMIC DNA]</scope>
    <source>
        <strain evidence="11">V64-1</strain>
    </source>
</reference>
<dbReference type="OrthoDB" id="1470350at2759"/>
<keyword evidence="4 8" id="KW-0479">Metal-binding</keyword>
<dbReference type="GO" id="GO:0016705">
    <property type="term" value="F:oxidoreductase activity, acting on paired donors, with incorporation or reduction of molecular oxygen"/>
    <property type="evidence" value="ECO:0007669"/>
    <property type="project" value="InterPro"/>
</dbReference>
<dbReference type="EMBL" id="FMJY01000008">
    <property type="protein sequence ID" value="SCO89083.1"/>
    <property type="molecule type" value="Genomic_DNA"/>
</dbReference>
<evidence type="ECO:0000256" key="7">
    <source>
        <dbReference type="ARBA" id="ARBA00023033"/>
    </source>
</evidence>
<dbReference type="PROSITE" id="PS00086">
    <property type="entry name" value="CYTOCHROME_P450"/>
    <property type="match status" value="1"/>
</dbReference>
<dbReference type="InterPro" id="IPR036396">
    <property type="entry name" value="Cyt_P450_sf"/>
</dbReference>
<dbReference type="VEuPathDB" id="FungiDB:FOC1_g10002333"/>
<evidence type="ECO:0000256" key="9">
    <source>
        <dbReference type="RuleBase" id="RU000461"/>
    </source>
</evidence>
<dbReference type="GO" id="GO:0020037">
    <property type="term" value="F:heme binding"/>
    <property type="evidence" value="ECO:0007669"/>
    <property type="project" value="InterPro"/>
</dbReference>
<dbReference type="VEuPathDB" id="FungiDB:FOZG_16397"/>
<dbReference type="VEuPathDB" id="FungiDB:FOC4_g10006416"/>
<dbReference type="InterPro" id="IPR002401">
    <property type="entry name" value="Cyt_P450_E_grp-I"/>
</dbReference>
<evidence type="ECO:0000256" key="8">
    <source>
        <dbReference type="PIRSR" id="PIRSR602401-1"/>
    </source>
</evidence>
<keyword evidence="7 9" id="KW-0503">Monooxygenase</keyword>
<dbReference type="InterPro" id="IPR050121">
    <property type="entry name" value="Cytochrome_P450_monoxygenase"/>
</dbReference>
<name>A0A2H3TKB6_FUSOX</name>
<comment type="cofactor">
    <cofactor evidence="1 8">
        <name>heme</name>
        <dbReference type="ChEBI" id="CHEBI:30413"/>
    </cofactor>
</comment>
<dbReference type="GO" id="GO:0005506">
    <property type="term" value="F:iron ion binding"/>
    <property type="evidence" value="ECO:0007669"/>
    <property type="project" value="InterPro"/>
</dbReference>
<proteinExistence type="inferred from homology"/>
<dbReference type="PRINTS" id="PR00463">
    <property type="entry name" value="EP450I"/>
</dbReference>
<dbReference type="SUPFAM" id="SSF48264">
    <property type="entry name" value="Cytochrome P450"/>
    <property type="match status" value="1"/>
</dbReference>
<organism evidence="10 11">
    <name type="scientific">Fusarium oxysporum</name>
    <name type="common">Fusarium vascular wilt</name>
    <dbReference type="NCBI Taxonomy" id="5507"/>
    <lineage>
        <taxon>Eukaryota</taxon>
        <taxon>Fungi</taxon>
        <taxon>Dikarya</taxon>
        <taxon>Ascomycota</taxon>
        <taxon>Pezizomycotina</taxon>
        <taxon>Sordariomycetes</taxon>
        <taxon>Hypocreomycetidae</taxon>
        <taxon>Hypocreales</taxon>
        <taxon>Nectriaceae</taxon>
        <taxon>Fusarium</taxon>
        <taxon>Fusarium oxysporum species complex</taxon>
    </lineage>
</organism>
<dbReference type="GO" id="GO:0004497">
    <property type="term" value="F:monooxygenase activity"/>
    <property type="evidence" value="ECO:0007669"/>
    <property type="project" value="UniProtKB-KW"/>
</dbReference>